<keyword evidence="2 9" id="KW-0489">Methyltransferase</keyword>
<reference evidence="9 10" key="1">
    <citation type="submission" date="2015-09" db="EMBL/GenBank/DDBJ databases">
        <title>Draft genome sequence of a Caloramator mitchellensis, a moderate thermophile from the Great Artesian Basin of Australia.</title>
        <authorList>
            <person name="Patel B.K."/>
        </authorList>
    </citation>
    <scope>NUCLEOTIDE SEQUENCE [LARGE SCALE GENOMIC DNA]</scope>
    <source>
        <strain evidence="9 10">VF08</strain>
    </source>
</reference>
<dbReference type="SUPFAM" id="SSF53335">
    <property type="entry name" value="S-adenosyl-L-methionine-dependent methyltransferases"/>
    <property type="match status" value="1"/>
</dbReference>
<dbReference type="GO" id="GO:0009307">
    <property type="term" value="P:DNA restriction-modification system"/>
    <property type="evidence" value="ECO:0007669"/>
    <property type="project" value="UniProtKB-KW"/>
</dbReference>
<dbReference type="Pfam" id="PF12950">
    <property type="entry name" value="TaqI_C"/>
    <property type="match status" value="1"/>
</dbReference>
<dbReference type="InterPro" id="IPR029063">
    <property type="entry name" value="SAM-dependent_MTases_sf"/>
</dbReference>
<accession>A0A0R3JV47</accession>
<keyword evidence="4" id="KW-0680">Restriction system</keyword>
<dbReference type="OrthoDB" id="9815272at2"/>
<dbReference type="PANTHER" id="PTHR33841">
    <property type="entry name" value="DNA METHYLTRANSFERASE YEEA-RELATED"/>
    <property type="match status" value="1"/>
</dbReference>
<evidence type="ECO:0000256" key="2">
    <source>
        <dbReference type="ARBA" id="ARBA00022603"/>
    </source>
</evidence>
<dbReference type="InterPro" id="IPR002052">
    <property type="entry name" value="DNA_methylase_N6_adenine_CS"/>
</dbReference>
<feature type="domain" description="DNA methylase adenine-specific" evidence="7">
    <location>
        <begin position="35"/>
        <end position="314"/>
    </location>
</feature>
<evidence type="ECO:0000313" key="9">
    <source>
        <dbReference type="EMBL" id="KRQ87467.1"/>
    </source>
</evidence>
<name>A0A0R3JV47_CALMK</name>
<gene>
    <name evidence="9" type="primary">paeR7IM</name>
    <name evidence="9" type="ORF">ABG79_00805</name>
</gene>
<dbReference type="GO" id="GO:0009007">
    <property type="term" value="F:site-specific DNA-methyltransferase (adenine-specific) activity"/>
    <property type="evidence" value="ECO:0007669"/>
    <property type="project" value="UniProtKB-EC"/>
</dbReference>
<dbReference type="EMBL" id="LKHP01000003">
    <property type="protein sequence ID" value="KRQ87467.1"/>
    <property type="molecule type" value="Genomic_DNA"/>
</dbReference>
<dbReference type="InterPro" id="IPR003356">
    <property type="entry name" value="DNA_methylase_A-5"/>
</dbReference>
<dbReference type="InterPro" id="IPR025931">
    <property type="entry name" value="TaqI_C"/>
</dbReference>
<dbReference type="PROSITE" id="PS00092">
    <property type="entry name" value="N6_MTASE"/>
    <property type="match status" value="1"/>
</dbReference>
<dbReference type="RefSeq" id="WP_057977355.1">
    <property type="nucleotide sequence ID" value="NZ_LKHP01000003.1"/>
</dbReference>
<evidence type="ECO:0000259" key="8">
    <source>
        <dbReference type="Pfam" id="PF12950"/>
    </source>
</evidence>
<evidence type="ECO:0000256" key="6">
    <source>
        <dbReference type="ARBA" id="ARBA00047942"/>
    </source>
</evidence>
<evidence type="ECO:0000256" key="5">
    <source>
        <dbReference type="ARBA" id="ARBA00023125"/>
    </source>
</evidence>
<evidence type="ECO:0000313" key="10">
    <source>
        <dbReference type="Proteomes" id="UP000052015"/>
    </source>
</evidence>
<dbReference type="Proteomes" id="UP000052015">
    <property type="component" value="Unassembled WGS sequence"/>
</dbReference>
<comment type="catalytic activity">
    <reaction evidence="6">
        <text>a 2'-deoxyadenosine in DNA + S-adenosyl-L-methionine = an N(6)-methyl-2'-deoxyadenosine in DNA + S-adenosyl-L-homocysteine + H(+)</text>
        <dbReference type="Rhea" id="RHEA:15197"/>
        <dbReference type="Rhea" id="RHEA-COMP:12418"/>
        <dbReference type="Rhea" id="RHEA-COMP:12419"/>
        <dbReference type="ChEBI" id="CHEBI:15378"/>
        <dbReference type="ChEBI" id="CHEBI:57856"/>
        <dbReference type="ChEBI" id="CHEBI:59789"/>
        <dbReference type="ChEBI" id="CHEBI:90615"/>
        <dbReference type="ChEBI" id="CHEBI:90616"/>
        <dbReference type="EC" id="2.1.1.72"/>
    </reaction>
</comment>
<organism evidence="9 10">
    <name type="scientific">Caloramator mitchellensis</name>
    <dbReference type="NCBI Taxonomy" id="908809"/>
    <lineage>
        <taxon>Bacteria</taxon>
        <taxon>Bacillati</taxon>
        <taxon>Bacillota</taxon>
        <taxon>Clostridia</taxon>
        <taxon>Eubacteriales</taxon>
        <taxon>Clostridiaceae</taxon>
        <taxon>Caloramator</taxon>
    </lineage>
</organism>
<evidence type="ECO:0000256" key="3">
    <source>
        <dbReference type="ARBA" id="ARBA00022679"/>
    </source>
</evidence>
<dbReference type="GO" id="GO:0008170">
    <property type="term" value="F:N-methyltransferase activity"/>
    <property type="evidence" value="ECO:0007669"/>
    <property type="project" value="InterPro"/>
</dbReference>
<proteinExistence type="predicted"/>
<dbReference type="CDD" id="cd02440">
    <property type="entry name" value="AdoMet_MTases"/>
    <property type="match status" value="1"/>
</dbReference>
<feature type="domain" description="TaqI-like C-terminal specificity" evidence="8">
    <location>
        <begin position="376"/>
        <end position="527"/>
    </location>
</feature>
<dbReference type="AlphaFoldDB" id="A0A0R3JV47"/>
<dbReference type="PRINTS" id="PR00507">
    <property type="entry name" value="N12N6MTFRASE"/>
</dbReference>
<evidence type="ECO:0000259" key="7">
    <source>
        <dbReference type="Pfam" id="PF02384"/>
    </source>
</evidence>
<dbReference type="GO" id="GO:0003677">
    <property type="term" value="F:DNA binding"/>
    <property type="evidence" value="ECO:0007669"/>
    <property type="project" value="UniProtKB-KW"/>
</dbReference>
<dbReference type="Pfam" id="PF02384">
    <property type="entry name" value="N6_Mtase"/>
    <property type="match status" value="1"/>
</dbReference>
<keyword evidence="3 9" id="KW-0808">Transferase</keyword>
<dbReference type="STRING" id="908809.ABG79_00805"/>
<evidence type="ECO:0000256" key="4">
    <source>
        <dbReference type="ARBA" id="ARBA00022747"/>
    </source>
</evidence>
<keyword evidence="10" id="KW-1185">Reference proteome</keyword>
<dbReference type="GO" id="GO:0032259">
    <property type="term" value="P:methylation"/>
    <property type="evidence" value="ECO:0007669"/>
    <property type="project" value="UniProtKB-KW"/>
</dbReference>
<evidence type="ECO:0000256" key="1">
    <source>
        <dbReference type="ARBA" id="ARBA00011900"/>
    </source>
</evidence>
<sequence>MLQEFLREIDVTYDCLIAGQDRTDEFYSKWGVANFLGETYQELLKKEDKKDKGSVYTPKEVVDFMVKDLISLEEYKKNTYIKILDPSCGGGYFLLYVYNMLVEFAKELGIEKPNEHVIKNNIFGYDIDSSAIKITSIELYRKSRVLPQNIILKDFILDCKEQFDFIIANPPYMGHKIINGDYRNKIAVNFRDVFYDKGDLSYCFIKKAIDSIKTGGRFLFFTSRYLLEAQNAEGIRKYILRSGTVNKIIDFYGLRVFKGAGIDNIIIDFSKTNELDKIDYIRFTTLEKNINDIFEDINRKKYNYTKHVEVLKREIENGRWQFLNSIEKSILNKIKGVEIGQFANTYQGIITGCDDAFIVSMEDAEYLNIEKELLRPWIKSKNIKKFTVEYADKFIIYSNLIDDEYKYNNAIEYIGRFRQRLEKRRECKNGFRKWFQLQWGRDLTIFEDKKIVFPFKANSNRFAIDRGNLFSADVYALVINGMFREIYSYEFLAGVLNSSIYEFYIKTMLKKLGDDLYEYYPYNLIRIKIPDFIKDVEDIVLKQGKTNIEEIDNILIEKFNITNREFEEVKFWLNS</sequence>
<dbReference type="PANTHER" id="PTHR33841:SF6">
    <property type="entry name" value="TYPE II METHYLTRANSFERASE M.HINDII"/>
    <property type="match status" value="1"/>
</dbReference>
<dbReference type="EC" id="2.1.1.72" evidence="1"/>
<dbReference type="REBASE" id="141446">
    <property type="entry name" value="M.CmiVF08ORF805P"/>
</dbReference>
<protein>
    <recommendedName>
        <fullName evidence="1">site-specific DNA-methyltransferase (adenine-specific)</fullName>
        <ecNumber evidence="1">2.1.1.72</ecNumber>
    </recommendedName>
</protein>
<dbReference type="Gene3D" id="3.40.50.150">
    <property type="entry name" value="Vaccinia Virus protein VP39"/>
    <property type="match status" value="1"/>
</dbReference>
<dbReference type="InterPro" id="IPR050953">
    <property type="entry name" value="N4_N6_ade-DNA_methylase"/>
</dbReference>
<comment type="caution">
    <text evidence="9">The sequence shown here is derived from an EMBL/GenBank/DDBJ whole genome shotgun (WGS) entry which is preliminary data.</text>
</comment>
<keyword evidence="5" id="KW-0238">DNA-binding</keyword>